<feature type="region of interest" description="Disordered" evidence="1">
    <location>
        <begin position="17"/>
        <end position="60"/>
    </location>
</feature>
<protein>
    <recommendedName>
        <fullName evidence="2">Novel STAND NTPase 1 domain-containing protein</fullName>
    </recommendedName>
</protein>
<evidence type="ECO:0000256" key="1">
    <source>
        <dbReference type="SAM" id="MobiDB-lite"/>
    </source>
</evidence>
<dbReference type="Pfam" id="PF20703">
    <property type="entry name" value="nSTAND1"/>
    <property type="match status" value="1"/>
</dbReference>
<name>A0ABV3K746_STRON</name>
<dbReference type="RefSeq" id="WP_153068660.1">
    <property type="nucleotide sequence ID" value="NZ_JBFAUK010000045.1"/>
</dbReference>
<feature type="domain" description="Novel STAND NTPase 1" evidence="2">
    <location>
        <begin position="52"/>
        <end position="127"/>
    </location>
</feature>
<dbReference type="Proteomes" id="UP001552594">
    <property type="component" value="Unassembled WGS sequence"/>
</dbReference>
<dbReference type="EMBL" id="JBFAUK010000045">
    <property type="protein sequence ID" value="MEV5510973.1"/>
    <property type="molecule type" value="Genomic_DNA"/>
</dbReference>
<sequence length="230" mass="24899">MPTRAWRWPPPGRASIGIGLIAPHRPGRPLLKGEEEDNTSAPQGPSGPPAQALSGAPSPRPRVLLTMRANFLEPAPAHRRLGPMLRQHLYALGPMGEEQLRHVVNDAVEAVRSVSYEAGPAERILAHRAQGIRAAGRRRRSPGPLRRPGPAVVRAGREEPAARRLFTKPVRLPADAPTVTRRTALRTELREDEWGIAHRLAATRLLVTGRTAEGVETVELAPTGSRATSG</sequence>
<evidence type="ECO:0000259" key="2">
    <source>
        <dbReference type="Pfam" id="PF20703"/>
    </source>
</evidence>
<evidence type="ECO:0000313" key="3">
    <source>
        <dbReference type="EMBL" id="MEV5510973.1"/>
    </source>
</evidence>
<keyword evidence="4" id="KW-1185">Reference proteome</keyword>
<comment type="caution">
    <text evidence="3">The sequence shown here is derived from an EMBL/GenBank/DDBJ whole genome shotgun (WGS) entry which is preliminary data.</text>
</comment>
<organism evidence="3 4">
    <name type="scientific">Streptomyces orinoci</name>
    <name type="common">Streptoverticillium orinoci</name>
    <dbReference type="NCBI Taxonomy" id="67339"/>
    <lineage>
        <taxon>Bacteria</taxon>
        <taxon>Bacillati</taxon>
        <taxon>Actinomycetota</taxon>
        <taxon>Actinomycetes</taxon>
        <taxon>Kitasatosporales</taxon>
        <taxon>Streptomycetaceae</taxon>
        <taxon>Streptomyces</taxon>
    </lineage>
</organism>
<feature type="compositionally biased region" description="Low complexity" evidence="1">
    <location>
        <begin position="40"/>
        <end position="52"/>
    </location>
</feature>
<reference evidence="3 4" key="1">
    <citation type="submission" date="2024-06" db="EMBL/GenBank/DDBJ databases">
        <title>The Natural Products Discovery Center: Release of the First 8490 Sequenced Strains for Exploring Actinobacteria Biosynthetic Diversity.</title>
        <authorList>
            <person name="Kalkreuter E."/>
            <person name="Kautsar S.A."/>
            <person name="Yang D."/>
            <person name="Bader C.D."/>
            <person name="Teijaro C.N."/>
            <person name="Fluegel L."/>
            <person name="Davis C.M."/>
            <person name="Simpson J.R."/>
            <person name="Lauterbach L."/>
            <person name="Steele A.D."/>
            <person name="Gui C."/>
            <person name="Meng S."/>
            <person name="Li G."/>
            <person name="Viehrig K."/>
            <person name="Ye F."/>
            <person name="Su P."/>
            <person name="Kiefer A.F."/>
            <person name="Nichols A."/>
            <person name="Cepeda A.J."/>
            <person name="Yan W."/>
            <person name="Fan B."/>
            <person name="Jiang Y."/>
            <person name="Adhikari A."/>
            <person name="Zheng C.-J."/>
            <person name="Schuster L."/>
            <person name="Cowan T.M."/>
            <person name="Smanski M.J."/>
            <person name="Chevrette M.G."/>
            <person name="De Carvalho L.P.S."/>
            <person name="Shen B."/>
        </authorList>
    </citation>
    <scope>NUCLEOTIDE SEQUENCE [LARGE SCALE GENOMIC DNA]</scope>
    <source>
        <strain evidence="3 4">NPDC052347</strain>
    </source>
</reference>
<dbReference type="InterPro" id="IPR049052">
    <property type="entry name" value="nSTAND1"/>
</dbReference>
<feature type="region of interest" description="Disordered" evidence="1">
    <location>
        <begin position="132"/>
        <end position="155"/>
    </location>
</feature>
<gene>
    <name evidence="3" type="ORF">AB0L16_31915</name>
</gene>
<evidence type="ECO:0000313" key="4">
    <source>
        <dbReference type="Proteomes" id="UP001552594"/>
    </source>
</evidence>
<feature type="compositionally biased region" description="Low complexity" evidence="1">
    <location>
        <begin position="142"/>
        <end position="151"/>
    </location>
</feature>
<accession>A0ABV3K746</accession>
<proteinExistence type="predicted"/>